<gene>
    <name evidence="4" type="ORF">AXF13_14315</name>
</gene>
<dbReference type="CDD" id="cd18809">
    <property type="entry name" value="SF1_C_RecD"/>
    <property type="match status" value="1"/>
</dbReference>
<dbReference type="SUPFAM" id="SSF52540">
    <property type="entry name" value="P-loop containing nucleoside triphosphate hydrolases"/>
    <property type="match status" value="2"/>
</dbReference>
<evidence type="ECO:0000313" key="4">
    <source>
        <dbReference type="EMBL" id="AMD91205.1"/>
    </source>
</evidence>
<keyword evidence="5" id="KW-1185">Reference proteome</keyword>
<sequence>MADLPLLRDPDAVELTGTVERVIFHNEENGYTVLRLLPDKGLTGEAKVTGAPPRTVSRDPVSCVGHMVDPQAGVQLKVAGRWVNNVRFGRQVEFNTAEEVLPATSEGIRLYLASGLIKGVGEELAGRIVEAFGTDTIRVLDEEPERLLKVRGLGRKSLGRIRDSWAEHRGMRDLLLFLQPHGITPAYAVRIYRAYGSQALNVVRENPYRLAMDIHGIGFVTADAAAAKLGFEADNPLRIQAGTLYILQKATDDGNVYLPEHKLVRDVCAQLSVEPEQARDAIAALEQDERLVREAMDAPEDSEGQDGADDFDAGDGVEVGVYLRRYHHCESKTAFYLQRLLHSPKAVRFENPDALVDKVTAELPIALAPEQLEAVRTAARSKVMVLTGGPGTGKTTIINAIIKLFGEVRARILLAAPTGRAAKRMAETSGREARTIHRLLEYSPKEDGFARNEDNPLACGLLVVDEASMMDTLLFYHLLKAVPLGATLVLVGDVYQLPSVGPGNVLSDIISSGVLPVVELTEIFRQSAESEIICNAHLINHGEIPCLESSKERLSDFYFIHQNDPEKAADLMVDLVKNHIPRRFGLDPVDDIQVLTPMHKGAVGAGQMNTRLQEALNPNGLEVRRGDRAFRLHDKVMQVRNNYEKDVFNGDMGRIVFLDSKERTLSVSFDERVVPYDFEELDELAPAYAISIHKSQGSEYPAVVIPIMMQHYVLLQRNLVYTGVTRGKKLVVLVGESRALHMAVKNNKTRKRYTRLAWRLAPQG</sequence>
<dbReference type="SUPFAM" id="SSF47781">
    <property type="entry name" value="RuvA domain 2-like"/>
    <property type="match status" value="1"/>
</dbReference>
<dbReference type="GO" id="GO:0017116">
    <property type="term" value="F:single-stranded DNA helicase activity"/>
    <property type="evidence" value="ECO:0007669"/>
    <property type="project" value="TreeGrafter"/>
</dbReference>
<dbReference type="GO" id="GO:0003677">
    <property type="term" value="F:DNA binding"/>
    <property type="evidence" value="ECO:0007669"/>
    <property type="project" value="InterPro"/>
</dbReference>
<protein>
    <submittedName>
        <fullName evidence="4">Recombinase RecD</fullName>
    </submittedName>
</protein>
<reference evidence="5" key="1">
    <citation type="submission" date="2016-02" db="EMBL/GenBank/DDBJ databases">
        <authorList>
            <person name="Holder M.E."/>
            <person name="Ajami N.J."/>
            <person name="Petrosino J.F."/>
        </authorList>
    </citation>
    <scope>NUCLEOTIDE SEQUENCE [LARGE SCALE GENOMIC DNA]</scope>
    <source>
        <strain evidence="5">CCUG 45958</strain>
    </source>
</reference>
<dbReference type="Pfam" id="PF13538">
    <property type="entry name" value="UvrD_C_2"/>
    <property type="match status" value="1"/>
</dbReference>
<dbReference type="RefSeq" id="WP_062254259.1">
    <property type="nucleotide sequence ID" value="NZ_CP014229.1"/>
</dbReference>
<dbReference type="AlphaFoldDB" id="A0A120KMG3"/>
<dbReference type="InterPro" id="IPR055446">
    <property type="entry name" value="RecD2_N_OB"/>
</dbReference>
<dbReference type="PANTHER" id="PTHR43788">
    <property type="entry name" value="DNA2/NAM7 HELICASE FAMILY MEMBER"/>
    <property type="match status" value="1"/>
</dbReference>
<name>A0A120KMG3_9BACT</name>
<dbReference type="InterPro" id="IPR050534">
    <property type="entry name" value="Coronavir_polyprotein_1ab"/>
</dbReference>
<dbReference type="InterPro" id="IPR003593">
    <property type="entry name" value="AAA+_ATPase"/>
</dbReference>
<proteinExistence type="inferred from homology"/>
<dbReference type="InterPro" id="IPR006345">
    <property type="entry name" value="RecD2"/>
</dbReference>
<dbReference type="Pfam" id="PF18335">
    <property type="entry name" value="SH3_13"/>
    <property type="match status" value="1"/>
</dbReference>
<dbReference type="InterPro" id="IPR041451">
    <property type="entry name" value="RecD2_SH13"/>
</dbReference>
<dbReference type="CDD" id="cd17933">
    <property type="entry name" value="DEXSc_RecD-like"/>
    <property type="match status" value="1"/>
</dbReference>
<evidence type="ECO:0000313" key="5">
    <source>
        <dbReference type="Proteomes" id="UP000069241"/>
    </source>
</evidence>
<dbReference type="Gene3D" id="3.40.50.300">
    <property type="entry name" value="P-loop containing nucleotide triphosphate hydrolases"/>
    <property type="match status" value="2"/>
</dbReference>
<dbReference type="GO" id="GO:0006310">
    <property type="term" value="P:DNA recombination"/>
    <property type="evidence" value="ECO:0007669"/>
    <property type="project" value="InterPro"/>
</dbReference>
<dbReference type="GO" id="GO:0009338">
    <property type="term" value="C:exodeoxyribonuclease V complex"/>
    <property type="evidence" value="ECO:0007669"/>
    <property type="project" value="TreeGrafter"/>
</dbReference>
<keyword evidence="2" id="KW-0067">ATP-binding</keyword>
<evidence type="ECO:0000256" key="1">
    <source>
        <dbReference type="ARBA" id="ARBA00022741"/>
    </source>
</evidence>
<dbReference type="Pfam" id="PF23139">
    <property type="entry name" value="OB_YrrC"/>
    <property type="match status" value="1"/>
</dbReference>
<keyword evidence="1" id="KW-0547">Nucleotide-binding</keyword>
<feature type="domain" description="AAA+ ATPase" evidence="3">
    <location>
        <begin position="380"/>
        <end position="521"/>
    </location>
</feature>
<dbReference type="HAMAP" id="MF_01488">
    <property type="entry name" value="RecD2"/>
    <property type="match status" value="1"/>
</dbReference>
<dbReference type="Gene3D" id="1.10.10.2220">
    <property type="match status" value="1"/>
</dbReference>
<dbReference type="GO" id="GO:0005524">
    <property type="term" value="F:ATP binding"/>
    <property type="evidence" value="ECO:0007669"/>
    <property type="project" value="UniProtKB-KW"/>
</dbReference>
<dbReference type="Proteomes" id="UP000069241">
    <property type="component" value="Chromosome"/>
</dbReference>
<dbReference type="PANTHER" id="PTHR43788:SF6">
    <property type="entry name" value="DNA HELICASE B"/>
    <property type="match status" value="1"/>
</dbReference>
<dbReference type="KEGG" id="dfi:AXF13_14315"/>
<dbReference type="EMBL" id="CP014229">
    <property type="protein sequence ID" value="AMD91205.1"/>
    <property type="molecule type" value="Genomic_DNA"/>
</dbReference>
<dbReference type="Pfam" id="PF13245">
    <property type="entry name" value="AAA_19"/>
    <property type="match status" value="1"/>
</dbReference>
<dbReference type="Pfam" id="PF14520">
    <property type="entry name" value="HHH_5"/>
    <property type="match status" value="1"/>
</dbReference>
<evidence type="ECO:0000256" key="2">
    <source>
        <dbReference type="ARBA" id="ARBA00022840"/>
    </source>
</evidence>
<accession>A0A120KMG3</accession>
<dbReference type="InterPro" id="IPR027785">
    <property type="entry name" value="UvrD-like_helicase_C"/>
</dbReference>
<evidence type="ECO:0000259" key="3">
    <source>
        <dbReference type="SMART" id="SM00382"/>
    </source>
</evidence>
<dbReference type="Pfam" id="PF14490">
    <property type="entry name" value="HHH_RecD2"/>
    <property type="match status" value="1"/>
</dbReference>
<dbReference type="Gene3D" id="1.10.150.20">
    <property type="entry name" value="5' to 3' exonuclease, C-terminal subdomain"/>
    <property type="match status" value="1"/>
</dbReference>
<dbReference type="InterPro" id="IPR027417">
    <property type="entry name" value="P-loop_NTPase"/>
</dbReference>
<dbReference type="STRING" id="44742.AXF13_14315"/>
<dbReference type="InterPro" id="IPR010994">
    <property type="entry name" value="RuvA_2-like"/>
</dbReference>
<organism evidence="4 5">
    <name type="scientific">Desulfovibrio fairfieldensis</name>
    <dbReference type="NCBI Taxonomy" id="44742"/>
    <lineage>
        <taxon>Bacteria</taxon>
        <taxon>Pseudomonadati</taxon>
        <taxon>Thermodesulfobacteriota</taxon>
        <taxon>Desulfovibrionia</taxon>
        <taxon>Desulfovibrionales</taxon>
        <taxon>Desulfovibrionaceae</taxon>
        <taxon>Desulfovibrio</taxon>
    </lineage>
</organism>
<dbReference type="InterPro" id="IPR029493">
    <property type="entry name" value="RecD2-like_HHH"/>
</dbReference>
<dbReference type="SMART" id="SM00382">
    <property type="entry name" value="AAA"/>
    <property type="match status" value="1"/>
</dbReference>
<dbReference type="Gene3D" id="2.30.30.940">
    <property type="match status" value="1"/>
</dbReference>
<dbReference type="NCBIfam" id="TIGR01448">
    <property type="entry name" value="recD_rel"/>
    <property type="match status" value="1"/>
</dbReference>
<dbReference type="GO" id="GO:0043139">
    <property type="term" value="F:5'-3' DNA helicase activity"/>
    <property type="evidence" value="ECO:0007669"/>
    <property type="project" value="InterPro"/>
</dbReference>